<organism evidence="2">
    <name type="scientific">Mucor ambiguus</name>
    <dbReference type="NCBI Taxonomy" id="91626"/>
    <lineage>
        <taxon>Eukaryota</taxon>
        <taxon>Fungi</taxon>
        <taxon>Fungi incertae sedis</taxon>
        <taxon>Mucoromycota</taxon>
        <taxon>Mucoromycotina</taxon>
        <taxon>Mucoromycetes</taxon>
        <taxon>Mucorales</taxon>
        <taxon>Mucorineae</taxon>
        <taxon>Mucoraceae</taxon>
        <taxon>Mucor</taxon>
    </lineage>
</organism>
<dbReference type="InterPro" id="IPR050914">
    <property type="entry name" value="snRNP_SmB/NAA38-like"/>
</dbReference>
<name>A0A0C9LWI9_9FUNG</name>
<reference evidence="2" key="1">
    <citation type="submission" date="2014-09" db="EMBL/GenBank/DDBJ databases">
        <title>Draft genome sequence of an oleaginous Mucoromycotina fungus Mucor ambiguus NBRC6742.</title>
        <authorList>
            <person name="Takeda I."/>
            <person name="Yamane N."/>
            <person name="Morita T."/>
            <person name="Tamano K."/>
            <person name="Machida M."/>
            <person name="Baker S."/>
            <person name="Koike H."/>
        </authorList>
    </citation>
    <scope>NUCLEOTIDE SEQUENCE</scope>
    <source>
        <strain evidence="2">NBRC 6742</strain>
    </source>
</reference>
<gene>
    <name evidence="2" type="ORF">MAM1_0214d08120</name>
</gene>
<dbReference type="PROSITE" id="PS52002">
    <property type="entry name" value="SM"/>
    <property type="match status" value="1"/>
</dbReference>
<dbReference type="Proteomes" id="UP000053815">
    <property type="component" value="Unassembled WGS sequence"/>
</dbReference>
<dbReference type="Gene3D" id="2.30.30.100">
    <property type="match status" value="1"/>
</dbReference>
<dbReference type="GO" id="GO:0031417">
    <property type="term" value="C:NatC complex"/>
    <property type="evidence" value="ECO:0007669"/>
    <property type="project" value="InterPro"/>
</dbReference>
<evidence type="ECO:0000313" key="3">
    <source>
        <dbReference type="Proteomes" id="UP000053815"/>
    </source>
</evidence>
<dbReference type="CDD" id="cd06168">
    <property type="entry name" value="LSMD1"/>
    <property type="match status" value="1"/>
</dbReference>
<evidence type="ECO:0000259" key="1">
    <source>
        <dbReference type="PROSITE" id="PS52002"/>
    </source>
</evidence>
<dbReference type="EMBL" id="DF836503">
    <property type="protein sequence ID" value="GAN08605.1"/>
    <property type="molecule type" value="Genomic_DNA"/>
</dbReference>
<dbReference type="PANTHER" id="PTHR10701:SF5">
    <property type="entry name" value="N-ALPHA-ACETYLTRANSFERASE 38, NATC AUXILIARY SUBUNIT"/>
    <property type="match status" value="1"/>
</dbReference>
<dbReference type="STRING" id="91626.A0A0C9LWI9"/>
<accession>A0A0C9LWI9</accession>
<dbReference type="AlphaFoldDB" id="A0A0C9LWI9"/>
<dbReference type="InterPro" id="IPR034110">
    <property type="entry name" value="LSMD1_Sm"/>
</dbReference>
<dbReference type="InterPro" id="IPR010920">
    <property type="entry name" value="LSM_dom_sf"/>
</dbReference>
<dbReference type="Pfam" id="PF01423">
    <property type="entry name" value="LSM"/>
    <property type="match status" value="1"/>
</dbReference>
<dbReference type="PANTHER" id="PTHR10701">
    <property type="entry name" value="SMALL NUCLEAR RIBONUCLEOPROTEIN-ASSOCIATED PROTEIN B AND N"/>
    <property type="match status" value="1"/>
</dbReference>
<dbReference type="SUPFAM" id="SSF50182">
    <property type="entry name" value="Sm-like ribonucleoproteins"/>
    <property type="match status" value="1"/>
</dbReference>
<feature type="domain" description="Sm" evidence="1">
    <location>
        <begin position="43"/>
        <end position="114"/>
    </location>
</feature>
<dbReference type="InterPro" id="IPR047575">
    <property type="entry name" value="Sm"/>
</dbReference>
<dbReference type="GO" id="GO:0003723">
    <property type="term" value="F:RNA binding"/>
    <property type="evidence" value="ECO:0007669"/>
    <property type="project" value="InterPro"/>
</dbReference>
<proteinExistence type="predicted"/>
<keyword evidence="3" id="KW-1185">Reference proteome</keyword>
<dbReference type="InterPro" id="IPR001163">
    <property type="entry name" value="Sm_dom_euk/arc"/>
</dbReference>
<evidence type="ECO:0000313" key="2">
    <source>
        <dbReference type="EMBL" id="GAN08605.1"/>
    </source>
</evidence>
<dbReference type="OrthoDB" id="368909at2759"/>
<sequence length="130" mass="14708">MLADLNAKQQSHESWSPPLLQNLEENNFLGFTASNNIMVANTENIRRLNSYLNFKSRIKIADGRTFIGTFVCIDKEKNIILAHTEEFRGAEKRLVGLIMIPGKHIVKIETEDLDVSSHLNNSNANSSMYT</sequence>
<dbReference type="SMART" id="SM00651">
    <property type="entry name" value="Sm"/>
    <property type="match status" value="1"/>
</dbReference>
<protein>
    <submittedName>
        <fullName evidence="2">LSM domain-containing protein 1 isoform X3</fullName>
    </submittedName>
</protein>